<feature type="domain" description="PBP" evidence="1">
    <location>
        <begin position="113"/>
        <end position="297"/>
    </location>
</feature>
<evidence type="ECO:0000259" key="2">
    <source>
        <dbReference type="Pfam" id="PF12728"/>
    </source>
</evidence>
<dbReference type="RefSeq" id="WP_073275705.1">
    <property type="nucleotide sequence ID" value="NZ_FRAC01000010.1"/>
</dbReference>
<dbReference type="NCBIfam" id="TIGR01764">
    <property type="entry name" value="excise"/>
    <property type="match status" value="1"/>
</dbReference>
<gene>
    <name evidence="3" type="ORF">SAMN02745136_02192</name>
</gene>
<dbReference type="PANTHER" id="PTHR38431">
    <property type="entry name" value="BLL2305 PROTEIN"/>
    <property type="match status" value="1"/>
</dbReference>
<dbReference type="SUPFAM" id="SSF53850">
    <property type="entry name" value="Periplasmic binding protein-like II"/>
    <property type="match status" value="1"/>
</dbReference>
<dbReference type="InterPro" id="IPR041657">
    <property type="entry name" value="HTH_17"/>
</dbReference>
<dbReference type="InterPro" id="IPR010093">
    <property type="entry name" value="SinI_DNA-bd"/>
</dbReference>
<evidence type="ECO:0000313" key="3">
    <source>
        <dbReference type="EMBL" id="SHK28935.1"/>
    </source>
</evidence>
<dbReference type="InterPro" id="IPR024370">
    <property type="entry name" value="PBP_domain"/>
</dbReference>
<dbReference type="STRING" id="1121322.SAMN02745136_02192"/>
<reference evidence="3 4" key="1">
    <citation type="submission" date="2016-11" db="EMBL/GenBank/DDBJ databases">
        <authorList>
            <person name="Jaros S."/>
            <person name="Januszkiewicz K."/>
            <person name="Wedrychowicz H."/>
        </authorList>
    </citation>
    <scope>NUCLEOTIDE SEQUENCE [LARGE SCALE GENOMIC DNA]</scope>
    <source>
        <strain evidence="3 4">DSM 15929</strain>
    </source>
</reference>
<sequence length="323" mass="36472">MENDLLSAQEVADILKISRNTVYELIKRGDLNSSKVGKQVRVTRNEVNTYLSGTAQKTVSVMRDIPSAAAMPKAVKKQNTYQAVDENIRGNEFIICGQDISLDILANHLGAYSDTMQLYRSYLASYNGIYALYQGRVNIATAHLWDGDLDEYNASYIKKMMPGIPALTIRIGKRRQGFYVQKNNPKRITGWSDLKRRDITIVNRERGSGTRVLLDEKLRLMGMIGDYIEGYHHECKSHLAVASLVSHKEADLGIGSETGLMNVAGIDFIPLQTECYDLVMRLVDADKQPYKRIMEILASDEFKMDLQLLGCYDTQETGKIIWN</sequence>
<evidence type="ECO:0000259" key="1">
    <source>
        <dbReference type="Pfam" id="PF12727"/>
    </source>
</evidence>
<dbReference type="PANTHER" id="PTHR38431:SF1">
    <property type="entry name" value="BLL2305 PROTEIN"/>
    <property type="match status" value="1"/>
</dbReference>
<evidence type="ECO:0000313" key="4">
    <source>
        <dbReference type="Proteomes" id="UP000184386"/>
    </source>
</evidence>
<proteinExistence type="predicted"/>
<name>A0A1M6R8Y6_9FIRM</name>
<dbReference type="Pfam" id="PF12727">
    <property type="entry name" value="PBP_like"/>
    <property type="match status" value="1"/>
</dbReference>
<dbReference type="AlphaFoldDB" id="A0A1M6R8Y6"/>
<keyword evidence="4" id="KW-1185">Reference proteome</keyword>
<feature type="domain" description="Helix-turn-helix" evidence="2">
    <location>
        <begin position="5"/>
        <end position="52"/>
    </location>
</feature>
<dbReference type="GO" id="GO:0003677">
    <property type="term" value="F:DNA binding"/>
    <property type="evidence" value="ECO:0007669"/>
    <property type="project" value="InterPro"/>
</dbReference>
<organism evidence="3 4">
    <name type="scientific">Anaerocolumna jejuensis DSM 15929</name>
    <dbReference type="NCBI Taxonomy" id="1121322"/>
    <lineage>
        <taxon>Bacteria</taxon>
        <taxon>Bacillati</taxon>
        <taxon>Bacillota</taxon>
        <taxon>Clostridia</taxon>
        <taxon>Lachnospirales</taxon>
        <taxon>Lachnospiraceae</taxon>
        <taxon>Anaerocolumna</taxon>
    </lineage>
</organism>
<dbReference type="EMBL" id="FRAC01000010">
    <property type="protein sequence ID" value="SHK28935.1"/>
    <property type="molecule type" value="Genomic_DNA"/>
</dbReference>
<protein>
    <submittedName>
        <fullName evidence="3">Putative molybdopterin biosynthesis protein</fullName>
    </submittedName>
</protein>
<dbReference type="Pfam" id="PF12728">
    <property type="entry name" value="HTH_17"/>
    <property type="match status" value="1"/>
</dbReference>
<dbReference type="Gene3D" id="3.40.190.10">
    <property type="entry name" value="Periplasmic binding protein-like II"/>
    <property type="match status" value="1"/>
</dbReference>
<dbReference type="OrthoDB" id="9804758at2"/>
<dbReference type="Proteomes" id="UP000184386">
    <property type="component" value="Unassembled WGS sequence"/>
</dbReference>
<accession>A0A1M6R8Y6</accession>